<feature type="domain" description="Methyl-accepting transducer" evidence="4">
    <location>
        <begin position="64"/>
        <end position="254"/>
    </location>
</feature>
<evidence type="ECO:0000256" key="1">
    <source>
        <dbReference type="ARBA" id="ARBA00023224"/>
    </source>
</evidence>
<evidence type="ECO:0000313" key="5">
    <source>
        <dbReference type="EMBL" id="BCB25747.1"/>
    </source>
</evidence>
<dbReference type="EMBL" id="AP022853">
    <property type="protein sequence ID" value="BCB25747.1"/>
    <property type="molecule type" value="Genomic_DNA"/>
</dbReference>
<dbReference type="Gene3D" id="6.10.250.3200">
    <property type="match status" value="1"/>
</dbReference>
<evidence type="ECO:0000256" key="2">
    <source>
        <dbReference type="PROSITE-ProRule" id="PRU00284"/>
    </source>
</evidence>
<dbReference type="SUPFAM" id="SSF58104">
    <property type="entry name" value="Methyl-accepting chemotaxis protein (MCP) signaling domain"/>
    <property type="match status" value="1"/>
</dbReference>
<proteinExistence type="predicted"/>
<evidence type="ECO:0000259" key="4">
    <source>
        <dbReference type="PROSITE" id="PS50111"/>
    </source>
</evidence>
<dbReference type="InterPro" id="IPR025991">
    <property type="entry name" value="Chemoreceptor_zinc-bind_dom"/>
</dbReference>
<evidence type="ECO:0000313" key="6">
    <source>
        <dbReference type="Proteomes" id="UP000502260"/>
    </source>
</evidence>
<dbReference type="Gene3D" id="1.20.120.30">
    <property type="entry name" value="Aspartate receptor, ligand-binding domain"/>
    <property type="match status" value="1"/>
</dbReference>
<dbReference type="Proteomes" id="UP000502260">
    <property type="component" value="Chromosome"/>
</dbReference>
<protein>
    <submittedName>
        <fullName evidence="5">Chemotaxis protein</fullName>
    </submittedName>
</protein>
<keyword evidence="6" id="KW-1185">Reference proteome</keyword>
<evidence type="ECO:0000256" key="3">
    <source>
        <dbReference type="SAM" id="Coils"/>
    </source>
</evidence>
<feature type="coiled-coil region" evidence="3">
    <location>
        <begin position="10"/>
        <end position="37"/>
    </location>
</feature>
<sequence length="372" mass="41619">MFFSRCKENALTWESRARQLESRVAELEAERDREHQGKLAAEAQAAEWQGEIEKCNRIYKTMGEFANSFMEIQRSQLKIANAMKTEKQNAIEASTMSGANQAAMEKISSNLQAMSRETNEMAEKVGNLSSRASQIGGIIQLIREIADQTNLLALNAAIEAARAGEQGRGFAVVADEVRKLAERTSKATSEISGLVSAIQDETQQARSHMDEWAQKTESYSLEGNEATQNMKRLFTLSNIMEGVIASSALRSFVEVTKIDHLVYKFEVYKVFMCLSDKGVGEFADHHNCRLGKWYFEGEGHDCFSRLPGFREVDEPHKRFHDSGMEAIRQFHDGEYMKGFAAIAAMEDASMKVLAELDRIAQSGEADSSLLCH</sequence>
<dbReference type="GO" id="GO:0007165">
    <property type="term" value="P:signal transduction"/>
    <property type="evidence" value="ECO:0007669"/>
    <property type="project" value="UniProtKB-KW"/>
</dbReference>
<dbReference type="PANTHER" id="PTHR32089:SF112">
    <property type="entry name" value="LYSOZYME-LIKE PROTEIN-RELATED"/>
    <property type="match status" value="1"/>
</dbReference>
<dbReference type="AlphaFoldDB" id="A0A6F8V9F2"/>
<reference evidence="6" key="1">
    <citation type="submission" date="2020-03" db="EMBL/GenBank/DDBJ databases">
        <title>Complete genome sequence of sulfur-oxidizing bacterium skT11.</title>
        <authorList>
            <person name="Kanda M."/>
            <person name="Kojima H."/>
            <person name="Fukui M."/>
        </authorList>
    </citation>
    <scope>NUCLEOTIDE SEQUENCE [LARGE SCALE GENOMIC DNA]</scope>
    <source>
        <strain evidence="6">skT11</strain>
    </source>
</reference>
<keyword evidence="3" id="KW-0175">Coiled coil</keyword>
<keyword evidence="1 2" id="KW-0807">Transducer</keyword>
<dbReference type="PANTHER" id="PTHR32089">
    <property type="entry name" value="METHYL-ACCEPTING CHEMOTAXIS PROTEIN MCPB"/>
    <property type="match status" value="1"/>
</dbReference>
<dbReference type="InterPro" id="IPR004089">
    <property type="entry name" value="MCPsignal_dom"/>
</dbReference>
<dbReference type="Pfam" id="PF00015">
    <property type="entry name" value="MCPsignal"/>
    <property type="match status" value="1"/>
</dbReference>
<organism evidence="5 6">
    <name type="scientific">Sulfurimicrobium lacus</name>
    <dbReference type="NCBI Taxonomy" id="2715678"/>
    <lineage>
        <taxon>Bacteria</taxon>
        <taxon>Pseudomonadati</taxon>
        <taxon>Pseudomonadota</taxon>
        <taxon>Betaproteobacteria</taxon>
        <taxon>Nitrosomonadales</taxon>
        <taxon>Sulfuricellaceae</taxon>
        <taxon>Sulfurimicrobium</taxon>
    </lineage>
</organism>
<dbReference type="Pfam" id="PF13682">
    <property type="entry name" value="CZB"/>
    <property type="match status" value="1"/>
</dbReference>
<dbReference type="GO" id="GO:0016020">
    <property type="term" value="C:membrane"/>
    <property type="evidence" value="ECO:0007669"/>
    <property type="project" value="InterPro"/>
</dbReference>
<dbReference type="SMART" id="SM00283">
    <property type="entry name" value="MA"/>
    <property type="match status" value="1"/>
</dbReference>
<name>A0A6F8V9F2_9PROT</name>
<dbReference type="PROSITE" id="PS50111">
    <property type="entry name" value="CHEMOTAXIS_TRANSDUC_2"/>
    <property type="match status" value="1"/>
</dbReference>
<accession>A0A6F8V9F2</accession>
<gene>
    <name evidence="5" type="ORF">SKTS_06330</name>
</gene>
<dbReference type="KEGG" id="slac:SKTS_06330"/>